<evidence type="ECO:0000256" key="1">
    <source>
        <dbReference type="ARBA" id="ARBA00007416"/>
    </source>
</evidence>
<evidence type="ECO:0000256" key="7">
    <source>
        <dbReference type="ARBA" id="ARBA00023163"/>
    </source>
</evidence>
<keyword evidence="2" id="KW-0479">Metal-binding</keyword>
<evidence type="ECO:0000256" key="5">
    <source>
        <dbReference type="ARBA" id="ARBA00022853"/>
    </source>
</evidence>
<dbReference type="Proteomes" id="UP001174909">
    <property type="component" value="Unassembled WGS sequence"/>
</dbReference>
<name>A0AA35S729_GEOBA</name>
<dbReference type="GO" id="GO:0016586">
    <property type="term" value="C:RSC-type complex"/>
    <property type="evidence" value="ECO:0007669"/>
    <property type="project" value="TreeGrafter"/>
</dbReference>
<sequence>MDSTARVTEMDDDKGLEAKMEPDSILPTAPKPAERIMSKPAPSPSTPTTDREQLNGSNTTTSSGSSKSKIDVSSVTGVTAPEGLFSAEMVVFDSRGECLLDEGEYSILMQKCPEKDAAEGPPRLFTFSPLSWTTVFGASDQEKAEESENMMLKFSLGWSRGPPKHRLISELETALDLQRIRNDYFAPSPSQSQNSSKAVSPVTSNSPREADMTQSTIPVPPEQSHALQPETGGPMPTDSGCVDDGGEEGCVAGNEGEEARGEAHVDREANEMGGEELAERDRGKSSSRDEIEEYFTATEASASSSVADSTELVRCRPSLPPQTPSSTANTRDEERRGGRDQIMAYNFLYNNNAQQQTESGGTMQCPWCSLVCCNLYSLLKHMSLCHPRFIFTYTPMQQGGSMIDVHVNKLYEAGQTSMDQDPVERSGMSLRQRWRGPLKCLPCTAVLVERQFYHSGTCLPMVPEEIDADSEAELELISRWQKTCSQKMIDEFTDVNKGEKEMMKLWNLFAMEHGMIADKHIPTACVKFAEEKGSEILQKNHVNSFLAHLVSLCQFGLISLPVMKTSMDILNAKRPFS</sequence>
<dbReference type="GO" id="GO:0006325">
    <property type="term" value="P:chromatin organization"/>
    <property type="evidence" value="ECO:0007669"/>
    <property type="project" value="UniProtKB-KW"/>
</dbReference>
<dbReference type="CDD" id="cd21750">
    <property type="entry name" value="ZnB-Zn_SUZ12"/>
    <property type="match status" value="1"/>
</dbReference>
<evidence type="ECO:0000256" key="4">
    <source>
        <dbReference type="ARBA" id="ARBA00022833"/>
    </source>
</evidence>
<evidence type="ECO:0000256" key="2">
    <source>
        <dbReference type="ARBA" id="ARBA00022723"/>
    </source>
</evidence>
<keyword evidence="7" id="KW-0804">Transcription</keyword>
<feature type="compositionally biased region" description="Basic and acidic residues" evidence="8">
    <location>
        <begin position="257"/>
        <end position="270"/>
    </location>
</feature>
<dbReference type="InterPro" id="IPR019135">
    <property type="entry name" value="Polycomb_protein_VEFS-Box"/>
</dbReference>
<evidence type="ECO:0000256" key="3">
    <source>
        <dbReference type="ARBA" id="ARBA00022771"/>
    </source>
</evidence>
<feature type="compositionally biased region" description="Basic and acidic residues" evidence="8">
    <location>
        <begin position="13"/>
        <end position="22"/>
    </location>
</feature>
<evidence type="ECO:0000256" key="8">
    <source>
        <dbReference type="SAM" id="MobiDB-lite"/>
    </source>
</evidence>
<feature type="region of interest" description="Disordered" evidence="8">
    <location>
        <begin position="185"/>
        <end position="337"/>
    </location>
</feature>
<comment type="caution">
    <text evidence="11">The sequence shown here is derived from an EMBL/GenBank/DDBJ whole genome shotgun (WGS) entry which is preliminary data.</text>
</comment>
<evidence type="ECO:0000313" key="12">
    <source>
        <dbReference type="Proteomes" id="UP001174909"/>
    </source>
</evidence>
<dbReference type="CDD" id="cd21551">
    <property type="entry name" value="VEFS-box_SUZ12"/>
    <property type="match status" value="1"/>
</dbReference>
<evidence type="ECO:0000259" key="9">
    <source>
        <dbReference type="Pfam" id="PF09733"/>
    </source>
</evidence>
<dbReference type="GO" id="GO:0035098">
    <property type="term" value="C:ESC/E(Z) complex"/>
    <property type="evidence" value="ECO:0007669"/>
    <property type="project" value="TreeGrafter"/>
</dbReference>
<keyword evidence="12" id="KW-1185">Reference proteome</keyword>
<dbReference type="GO" id="GO:0008270">
    <property type="term" value="F:zinc ion binding"/>
    <property type="evidence" value="ECO:0007669"/>
    <property type="project" value="UniProtKB-KW"/>
</dbReference>
<keyword evidence="3" id="KW-0863">Zinc-finger</keyword>
<keyword evidence="4" id="KW-0862">Zinc</keyword>
<feature type="domain" description="Polycomb protein VEFS-Box" evidence="9">
    <location>
        <begin position="447"/>
        <end position="559"/>
    </location>
</feature>
<dbReference type="PANTHER" id="PTHR22597">
    <property type="entry name" value="POLYCOMB GROUP PROTEIN"/>
    <property type="match status" value="1"/>
</dbReference>
<proteinExistence type="inferred from homology"/>
<dbReference type="AlphaFoldDB" id="A0AA35S729"/>
<evidence type="ECO:0000313" key="11">
    <source>
        <dbReference type="EMBL" id="CAI8024673.1"/>
    </source>
</evidence>
<keyword evidence="6" id="KW-0805">Transcription regulation</keyword>
<feature type="compositionally biased region" description="Low complexity" evidence="8">
    <location>
        <begin position="294"/>
        <end position="310"/>
    </location>
</feature>
<dbReference type="Pfam" id="PF09733">
    <property type="entry name" value="VEFS-Box"/>
    <property type="match status" value="1"/>
</dbReference>
<dbReference type="InterPro" id="IPR057540">
    <property type="entry name" value="Znf_SUZ12"/>
</dbReference>
<feature type="region of interest" description="Disordered" evidence="8">
    <location>
        <begin position="1"/>
        <end position="74"/>
    </location>
</feature>
<evidence type="ECO:0000256" key="6">
    <source>
        <dbReference type="ARBA" id="ARBA00023015"/>
    </source>
</evidence>
<reference evidence="11" key="1">
    <citation type="submission" date="2023-03" db="EMBL/GenBank/DDBJ databases">
        <authorList>
            <person name="Steffen K."/>
            <person name="Cardenas P."/>
        </authorList>
    </citation>
    <scope>NUCLEOTIDE SEQUENCE</scope>
</reference>
<comment type="similarity">
    <text evidence="1">Belongs to the VEFS (VRN2-EMF2-FIS2-SU(Z)12) family.</text>
</comment>
<keyword evidence="5" id="KW-0156">Chromatin regulator</keyword>
<dbReference type="PANTHER" id="PTHR22597:SF0">
    <property type="entry name" value="POLYCOMB PROTEIN SUZ12"/>
    <property type="match status" value="1"/>
</dbReference>
<evidence type="ECO:0000259" key="10">
    <source>
        <dbReference type="Pfam" id="PF23320"/>
    </source>
</evidence>
<feature type="domain" description="Polycomb protein SUZ12-like zinc finger" evidence="10">
    <location>
        <begin position="343"/>
        <end position="409"/>
    </location>
</feature>
<feature type="compositionally biased region" description="Basic and acidic residues" evidence="8">
    <location>
        <begin position="277"/>
        <end position="289"/>
    </location>
</feature>
<dbReference type="GO" id="GO:0031490">
    <property type="term" value="F:chromatin DNA binding"/>
    <property type="evidence" value="ECO:0007669"/>
    <property type="project" value="TreeGrafter"/>
</dbReference>
<feature type="compositionally biased region" description="Polar residues" evidence="8">
    <location>
        <begin position="188"/>
        <end position="217"/>
    </location>
</feature>
<gene>
    <name evidence="11" type="ORF">GBAR_LOCUS14330</name>
</gene>
<protein>
    <submittedName>
        <fullName evidence="11">Polycomb protein suz12</fullName>
    </submittedName>
</protein>
<organism evidence="11 12">
    <name type="scientific">Geodia barretti</name>
    <name type="common">Barrett's horny sponge</name>
    <dbReference type="NCBI Taxonomy" id="519541"/>
    <lineage>
        <taxon>Eukaryota</taxon>
        <taxon>Metazoa</taxon>
        <taxon>Porifera</taxon>
        <taxon>Demospongiae</taxon>
        <taxon>Heteroscleromorpha</taxon>
        <taxon>Tetractinellida</taxon>
        <taxon>Astrophorina</taxon>
        <taxon>Geodiidae</taxon>
        <taxon>Geodia</taxon>
    </lineage>
</organism>
<dbReference type="EMBL" id="CASHTH010002090">
    <property type="protein sequence ID" value="CAI8024673.1"/>
    <property type="molecule type" value="Genomic_DNA"/>
</dbReference>
<dbReference type="Pfam" id="PF23320">
    <property type="entry name" value="Zn_SUZ12"/>
    <property type="match status" value="1"/>
</dbReference>
<accession>A0AA35S729</accession>
<feature type="compositionally biased region" description="Low complexity" evidence="8">
    <location>
        <begin position="55"/>
        <end position="74"/>
    </location>
</feature>